<evidence type="ECO:0000313" key="2">
    <source>
        <dbReference type="EMBL" id="MFC4026593.1"/>
    </source>
</evidence>
<dbReference type="Pfam" id="PF10988">
    <property type="entry name" value="DUF2807"/>
    <property type="match status" value="1"/>
</dbReference>
<proteinExistence type="predicted"/>
<sequence>MKNIFIAVFMAIGVAVTAQETKHDLADFEKIFVYDGLPVKLVRADENKAVVTGESREEVYFEIDKNTLKVKLGIDNIFDDDDDTQVLVYYKSIDEIRAKQNASILIGDKINAEFFTLEAQEGSDITGDFEVDNLIVLIRSGGEITPSGKTKHQEVNINTGGKYYAKNLQSEYLNIDIKAGGVADVTVSGKVTAKVKAGGTVNVYGDPEEIDKSTLFGGKVVRKN</sequence>
<feature type="domain" description="Putative auto-transporter adhesin head GIN" evidence="1">
    <location>
        <begin position="27"/>
        <end position="207"/>
    </location>
</feature>
<dbReference type="RefSeq" id="WP_290235986.1">
    <property type="nucleotide sequence ID" value="NZ_JAUFPZ010000002.1"/>
</dbReference>
<dbReference type="InterPro" id="IPR021255">
    <property type="entry name" value="DUF2807"/>
</dbReference>
<evidence type="ECO:0000259" key="1">
    <source>
        <dbReference type="Pfam" id="PF10988"/>
    </source>
</evidence>
<gene>
    <name evidence="2" type="ORF">ACFOS1_04195</name>
</gene>
<evidence type="ECO:0000313" key="3">
    <source>
        <dbReference type="Proteomes" id="UP001595793"/>
    </source>
</evidence>
<comment type="caution">
    <text evidence="2">The sequence shown here is derived from an EMBL/GenBank/DDBJ whole genome shotgun (WGS) entry which is preliminary data.</text>
</comment>
<reference evidence="3" key="1">
    <citation type="journal article" date="2019" name="Int. J. Syst. Evol. Microbiol.">
        <title>The Global Catalogue of Microorganisms (GCM) 10K type strain sequencing project: providing services to taxonomists for standard genome sequencing and annotation.</title>
        <authorList>
            <consortium name="The Broad Institute Genomics Platform"/>
            <consortium name="The Broad Institute Genome Sequencing Center for Infectious Disease"/>
            <person name="Wu L."/>
            <person name="Ma J."/>
        </authorList>
    </citation>
    <scope>NUCLEOTIDE SEQUENCE [LARGE SCALE GENOMIC DNA]</scope>
    <source>
        <strain evidence="3">CECT 9128</strain>
    </source>
</reference>
<dbReference type="Gene3D" id="2.160.20.120">
    <property type="match status" value="1"/>
</dbReference>
<keyword evidence="3" id="KW-1185">Reference proteome</keyword>
<dbReference type="Proteomes" id="UP001595793">
    <property type="component" value="Unassembled WGS sequence"/>
</dbReference>
<dbReference type="EMBL" id="JBHSAS010000006">
    <property type="protein sequence ID" value="MFC4026593.1"/>
    <property type="molecule type" value="Genomic_DNA"/>
</dbReference>
<name>A0ABV8H6F2_9FLAO</name>
<accession>A0ABV8H6F2</accession>
<organism evidence="2 3">
    <name type="scientific">Zunongwangia endophytica</name>
    <dbReference type="NCBI Taxonomy" id="1808945"/>
    <lineage>
        <taxon>Bacteria</taxon>
        <taxon>Pseudomonadati</taxon>
        <taxon>Bacteroidota</taxon>
        <taxon>Flavobacteriia</taxon>
        <taxon>Flavobacteriales</taxon>
        <taxon>Flavobacteriaceae</taxon>
        <taxon>Zunongwangia</taxon>
    </lineage>
</organism>
<protein>
    <submittedName>
        <fullName evidence="2">Head GIN domain-containing protein</fullName>
    </submittedName>
</protein>